<dbReference type="KEGG" id="ahk:NCTC10172_00013"/>
<name>A0A449BHT4_9MOLU</name>
<evidence type="ECO:0008006" key="3">
    <source>
        <dbReference type="Google" id="ProtNLM"/>
    </source>
</evidence>
<proteinExistence type="predicted"/>
<accession>A0A449BHT4</accession>
<evidence type="ECO:0000313" key="2">
    <source>
        <dbReference type="Proteomes" id="UP000290909"/>
    </source>
</evidence>
<organism evidence="1 2">
    <name type="scientific">Acholeplasma hippikon</name>
    <dbReference type="NCBI Taxonomy" id="264636"/>
    <lineage>
        <taxon>Bacteria</taxon>
        <taxon>Bacillati</taxon>
        <taxon>Mycoplasmatota</taxon>
        <taxon>Mollicutes</taxon>
        <taxon>Acholeplasmatales</taxon>
        <taxon>Acholeplasmataceae</taxon>
        <taxon>Acholeplasma</taxon>
    </lineage>
</organism>
<evidence type="ECO:0000313" key="1">
    <source>
        <dbReference type="EMBL" id="VEU82008.1"/>
    </source>
</evidence>
<protein>
    <recommendedName>
        <fullName evidence="3">Nitrogen regulatory protein P-II</fullName>
    </recommendedName>
</protein>
<gene>
    <name evidence="1" type="ORF">NCTC10172_00013</name>
</gene>
<dbReference type="Proteomes" id="UP000290909">
    <property type="component" value="Chromosome"/>
</dbReference>
<dbReference type="InterPro" id="IPR011322">
    <property type="entry name" value="N-reg_PII-like_a/b"/>
</dbReference>
<keyword evidence="2" id="KW-1185">Reference proteome</keyword>
<dbReference type="SUPFAM" id="SSF54913">
    <property type="entry name" value="GlnB-like"/>
    <property type="match status" value="1"/>
</dbReference>
<sequence>MKLVWLVTDKGKANEIAEFLSKFNLISAITFIAQGTASHEILEALSLTQKDKEVIIGFAENKDIEVMFEKLEAEYNFTKRGMGVACAIPLNGITSKTLQHLQNEMLGAK</sequence>
<dbReference type="EMBL" id="LR215050">
    <property type="protein sequence ID" value="VEU82008.1"/>
    <property type="molecule type" value="Genomic_DNA"/>
</dbReference>
<dbReference type="RefSeq" id="WP_035368827.1">
    <property type="nucleotide sequence ID" value="NZ_LR215050.1"/>
</dbReference>
<dbReference type="AlphaFoldDB" id="A0A449BHT4"/>
<reference evidence="1 2" key="1">
    <citation type="submission" date="2019-01" db="EMBL/GenBank/DDBJ databases">
        <authorList>
            <consortium name="Pathogen Informatics"/>
        </authorList>
    </citation>
    <scope>NUCLEOTIDE SEQUENCE [LARGE SCALE GENOMIC DNA]</scope>
    <source>
        <strain evidence="1 2">NCTC10172</strain>
    </source>
</reference>
<dbReference type="STRING" id="1408416.GCA_000702765_00593"/>